<reference evidence="2 3" key="1">
    <citation type="submission" date="2017-11" db="EMBL/GenBank/DDBJ databases">
        <title>De novo assembly and phasing of dikaryotic genomes from two isolates of Puccinia coronata f. sp. avenae, the causal agent of oat crown rust.</title>
        <authorList>
            <person name="Miller M.E."/>
            <person name="Zhang Y."/>
            <person name="Omidvar V."/>
            <person name="Sperschneider J."/>
            <person name="Schwessinger B."/>
            <person name="Raley C."/>
            <person name="Palmer J.M."/>
            <person name="Garnica D."/>
            <person name="Upadhyaya N."/>
            <person name="Rathjen J."/>
            <person name="Taylor J.M."/>
            <person name="Park R.F."/>
            <person name="Dodds P.N."/>
            <person name="Hirsch C.D."/>
            <person name="Kianian S.F."/>
            <person name="Figueroa M."/>
        </authorList>
    </citation>
    <scope>NUCLEOTIDE SEQUENCE [LARGE SCALE GENOMIC DNA]</scope>
    <source>
        <strain evidence="2">12NC29</strain>
    </source>
</reference>
<keyword evidence="3" id="KW-1185">Reference proteome</keyword>
<accession>A0A2N5W2L9</accession>
<sequence length="194" mass="21696">MSGDKSPPQSNTPNIRAQTGLSTPELIKAQQQHNDAAVPFLTDGTTPSTSDNRKDKYKTPNPHSFLQIQQLPPQTNIPQQQHIPTPATSASSIPPHMHHTHLPPNVSFSSSNPTIQPPPNFSPMTNVNDLPKIPCFCIPANHPMFIEYFNKNSTPETPSPKSRIPQNQTTYQRQPQLHKVLDKNKFCRQGDEDR</sequence>
<feature type="region of interest" description="Disordered" evidence="1">
    <location>
        <begin position="76"/>
        <end position="122"/>
    </location>
</feature>
<feature type="compositionally biased region" description="Basic and acidic residues" evidence="1">
    <location>
        <begin position="179"/>
        <end position="194"/>
    </location>
</feature>
<dbReference type="AlphaFoldDB" id="A0A2N5W2L9"/>
<feature type="compositionally biased region" description="Polar residues" evidence="1">
    <location>
        <begin position="7"/>
        <end position="22"/>
    </location>
</feature>
<dbReference type="EMBL" id="PGCJ01000020">
    <property type="protein sequence ID" value="PLW56489.1"/>
    <property type="molecule type" value="Genomic_DNA"/>
</dbReference>
<evidence type="ECO:0000313" key="2">
    <source>
        <dbReference type="EMBL" id="PLW56489.1"/>
    </source>
</evidence>
<comment type="caution">
    <text evidence="2">The sequence shown here is derived from an EMBL/GenBank/DDBJ whole genome shotgun (WGS) entry which is preliminary data.</text>
</comment>
<evidence type="ECO:0000256" key="1">
    <source>
        <dbReference type="SAM" id="MobiDB-lite"/>
    </source>
</evidence>
<dbReference type="Proteomes" id="UP000235388">
    <property type="component" value="Unassembled WGS sequence"/>
</dbReference>
<gene>
    <name evidence="2" type="ORF">PCANC_04844</name>
</gene>
<organism evidence="2 3">
    <name type="scientific">Puccinia coronata f. sp. avenae</name>
    <dbReference type="NCBI Taxonomy" id="200324"/>
    <lineage>
        <taxon>Eukaryota</taxon>
        <taxon>Fungi</taxon>
        <taxon>Dikarya</taxon>
        <taxon>Basidiomycota</taxon>
        <taxon>Pucciniomycotina</taxon>
        <taxon>Pucciniomycetes</taxon>
        <taxon>Pucciniales</taxon>
        <taxon>Pucciniaceae</taxon>
        <taxon>Puccinia</taxon>
    </lineage>
</organism>
<feature type="compositionally biased region" description="Polar residues" evidence="1">
    <location>
        <begin position="150"/>
        <end position="175"/>
    </location>
</feature>
<feature type="region of interest" description="Disordered" evidence="1">
    <location>
        <begin position="149"/>
        <end position="194"/>
    </location>
</feature>
<feature type="region of interest" description="Disordered" evidence="1">
    <location>
        <begin position="1"/>
        <end position="63"/>
    </location>
</feature>
<feature type="compositionally biased region" description="Low complexity" evidence="1">
    <location>
        <begin position="83"/>
        <end position="95"/>
    </location>
</feature>
<protein>
    <submittedName>
        <fullName evidence="2">Uncharacterized protein</fullName>
    </submittedName>
</protein>
<evidence type="ECO:0000313" key="3">
    <source>
        <dbReference type="Proteomes" id="UP000235388"/>
    </source>
</evidence>
<name>A0A2N5W2L9_9BASI</name>
<proteinExistence type="predicted"/>